<dbReference type="Proteomes" id="UP000288805">
    <property type="component" value="Unassembled WGS sequence"/>
</dbReference>
<gene>
    <name evidence="1" type="ORF">CK203_044219</name>
</gene>
<proteinExistence type="predicted"/>
<dbReference type="EMBL" id="QGNW01000334">
    <property type="protein sequence ID" value="RVW76184.1"/>
    <property type="molecule type" value="Genomic_DNA"/>
</dbReference>
<sequence length="70" mass="8279">MDQQVVTVDQFTVAMASIQELWLASDRRSVVSSNHQQWLRMRHRKTRCHHHRHHHSFGASGLTLYTTWAL</sequence>
<reference evidence="1 2" key="1">
    <citation type="journal article" date="2018" name="PLoS Genet.">
        <title>Population sequencing reveals clonal diversity and ancestral inbreeding in the grapevine cultivar Chardonnay.</title>
        <authorList>
            <person name="Roach M.J."/>
            <person name="Johnson D.L."/>
            <person name="Bohlmann J."/>
            <person name="van Vuuren H.J."/>
            <person name="Jones S.J."/>
            <person name="Pretorius I.S."/>
            <person name="Schmidt S.A."/>
            <person name="Borneman A.R."/>
        </authorList>
    </citation>
    <scope>NUCLEOTIDE SEQUENCE [LARGE SCALE GENOMIC DNA]</scope>
    <source>
        <strain evidence="2">cv. Chardonnay</strain>
        <tissue evidence="1">Leaf</tissue>
    </source>
</reference>
<organism evidence="1 2">
    <name type="scientific">Vitis vinifera</name>
    <name type="common">Grape</name>
    <dbReference type="NCBI Taxonomy" id="29760"/>
    <lineage>
        <taxon>Eukaryota</taxon>
        <taxon>Viridiplantae</taxon>
        <taxon>Streptophyta</taxon>
        <taxon>Embryophyta</taxon>
        <taxon>Tracheophyta</taxon>
        <taxon>Spermatophyta</taxon>
        <taxon>Magnoliopsida</taxon>
        <taxon>eudicotyledons</taxon>
        <taxon>Gunneridae</taxon>
        <taxon>Pentapetalae</taxon>
        <taxon>rosids</taxon>
        <taxon>Vitales</taxon>
        <taxon>Vitaceae</taxon>
        <taxon>Viteae</taxon>
        <taxon>Vitis</taxon>
    </lineage>
</organism>
<name>A0A438GVE7_VITVI</name>
<accession>A0A438GVE7</accession>
<dbReference type="AlphaFoldDB" id="A0A438GVE7"/>
<evidence type="ECO:0000313" key="2">
    <source>
        <dbReference type="Proteomes" id="UP000288805"/>
    </source>
</evidence>
<evidence type="ECO:0000313" key="1">
    <source>
        <dbReference type="EMBL" id="RVW76184.1"/>
    </source>
</evidence>
<protein>
    <submittedName>
        <fullName evidence="1">Uncharacterized protein</fullName>
    </submittedName>
</protein>
<comment type="caution">
    <text evidence="1">The sequence shown here is derived from an EMBL/GenBank/DDBJ whole genome shotgun (WGS) entry which is preliminary data.</text>
</comment>